<keyword evidence="7 9" id="KW-0408">Iron</keyword>
<dbReference type="GO" id="GO:0020037">
    <property type="term" value="F:heme binding"/>
    <property type="evidence" value="ECO:0007669"/>
    <property type="project" value="InterPro"/>
</dbReference>
<dbReference type="GO" id="GO:0005506">
    <property type="term" value="F:iron ion binding"/>
    <property type="evidence" value="ECO:0007669"/>
    <property type="project" value="InterPro"/>
</dbReference>
<dbReference type="AlphaFoldDB" id="A0A8H3HLH1"/>
<feature type="binding site" description="axial binding residue" evidence="9">
    <location>
        <position position="459"/>
    </location>
    <ligand>
        <name>heme</name>
        <dbReference type="ChEBI" id="CHEBI:30413"/>
    </ligand>
    <ligandPart>
        <name>Fe</name>
        <dbReference type="ChEBI" id="CHEBI:18248"/>
    </ligandPart>
</feature>
<comment type="caution">
    <text evidence="11">The sequence shown here is derived from an EMBL/GenBank/DDBJ whole genome shotgun (WGS) entry which is preliminary data.</text>
</comment>
<dbReference type="GO" id="GO:0016705">
    <property type="term" value="F:oxidoreductase activity, acting on paired donors, with incorporation or reduction of molecular oxygen"/>
    <property type="evidence" value="ECO:0007669"/>
    <property type="project" value="InterPro"/>
</dbReference>
<dbReference type="PROSITE" id="PS00086">
    <property type="entry name" value="CYTOCHROME_P450"/>
    <property type="match status" value="1"/>
</dbReference>
<evidence type="ECO:0000256" key="3">
    <source>
        <dbReference type="ARBA" id="ARBA00010617"/>
    </source>
</evidence>
<keyword evidence="6 10" id="KW-0560">Oxidoreductase</keyword>
<comment type="similarity">
    <text evidence="3 10">Belongs to the cytochrome P450 family.</text>
</comment>
<evidence type="ECO:0000256" key="7">
    <source>
        <dbReference type="ARBA" id="ARBA00023004"/>
    </source>
</evidence>
<dbReference type="PRINTS" id="PR00463">
    <property type="entry name" value="EP450I"/>
</dbReference>
<dbReference type="PANTHER" id="PTHR46300:SF7">
    <property type="entry name" value="P450, PUTATIVE (EUROFUNG)-RELATED"/>
    <property type="match status" value="1"/>
</dbReference>
<keyword evidence="4 9" id="KW-0349">Heme</keyword>
<evidence type="ECO:0000256" key="4">
    <source>
        <dbReference type="ARBA" id="ARBA00022617"/>
    </source>
</evidence>
<dbReference type="Gene3D" id="1.10.630.10">
    <property type="entry name" value="Cytochrome P450"/>
    <property type="match status" value="1"/>
</dbReference>
<evidence type="ECO:0000313" key="12">
    <source>
        <dbReference type="Proteomes" id="UP000663827"/>
    </source>
</evidence>
<evidence type="ECO:0000313" key="11">
    <source>
        <dbReference type="EMBL" id="CAE7079132.1"/>
    </source>
</evidence>
<organism evidence="11 12">
    <name type="scientific">Rhizoctonia solani</name>
    <dbReference type="NCBI Taxonomy" id="456999"/>
    <lineage>
        <taxon>Eukaryota</taxon>
        <taxon>Fungi</taxon>
        <taxon>Dikarya</taxon>
        <taxon>Basidiomycota</taxon>
        <taxon>Agaricomycotina</taxon>
        <taxon>Agaricomycetes</taxon>
        <taxon>Cantharellales</taxon>
        <taxon>Ceratobasidiaceae</taxon>
        <taxon>Rhizoctonia</taxon>
    </lineage>
</organism>
<dbReference type="PANTHER" id="PTHR46300">
    <property type="entry name" value="P450, PUTATIVE (EUROFUNG)-RELATED-RELATED"/>
    <property type="match status" value="1"/>
</dbReference>
<dbReference type="Pfam" id="PF00067">
    <property type="entry name" value="p450"/>
    <property type="match status" value="1"/>
</dbReference>
<sequence>MVDYRTVVYATIIALLFFFVHRKATRQKHNHPPAPVSLPLIGHMLAIPSGLEHLAYLKLGKELNSDIIFIELVGNQIVVLNSAQAASDLMEKRSAHYSARACPPILKDPKMFDWSTNPGLMYNDVWRHHRRMMSNWLNPHAVIQFDELQEQQTRLMLLRLLNVSKDPQPFGSVKDEFYCTMAASMLHLTYGYHMKDKNDIFYVEMMETIFNKFKAVMYTNFYVNLLPSLIHVPDWFPGAGWKRTVREWRYRKDRAISIPFEWTQDQVNAGVAESSIIGTLLQEHSLTSGLATEEKHHRLKELGMSIFTGGADAAANVLVNFVAAMVMNPHVHAKAQQEIDEVIGSDKLPTLADESRLPYVNNIILELLRWRPISPTGMIHRSLMPIYGTDQIIAIPHACTQDNVYRGYDILEGTIIIGNIWAMTRDEEVYPNPEEFNPDRFLDPKTPPAPVFGWGRRKCPGMHYGQRSMFIAVTSLLSMYTFAKKLDADGIAIEPVLEDAPNTLALEFEPFQFEFKSRSEKRWLLLQSSG</sequence>
<evidence type="ECO:0000256" key="9">
    <source>
        <dbReference type="PIRSR" id="PIRSR602401-1"/>
    </source>
</evidence>
<evidence type="ECO:0000256" key="5">
    <source>
        <dbReference type="ARBA" id="ARBA00022723"/>
    </source>
</evidence>
<comment type="pathway">
    <text evidence="2">Secondary metabolite biosynthesis.</text>
</comment>
<dbReference type="CDD" id="cd11065">
    <property type="entry name" value="CYP64-like"/>
    <property type="match status" value="1"/>
</dbReference>
<dbReference type="InterPro" id="IPR001128">
    <property type="entry name" value="Cyt_P450"/>
</dbReference>
<name>A0A8H3HLH1_9AGAM</name>
<evidence type="ECO:0000256" key="10">
    <source>
        <dbReference type="RuleBase" id="RU000461"/>
    </source>
</evidence>
<dbReference type="InterPro" id="IPR050364">
    <property type="entry name" value="Cytochrome_P450_fung"/>
</dbReference>
<dbReference type="InterPro" id="IPR036396">
    <property type="entry name" value="Cyt_P450_sf"/>
</dbReference>
<dbReference type="SUPFAM" id="SSF48264">
    <property type="entry name" value="Cytochrome P450"/>
    <property type="match status" value="1"/>
</dbReference>
<accession>A0A8H3HLH1</accession>
<dbReference type="EMBL" id="CAJNJQ010000450">
    <property type="protein sequence ID" value="CAE7079132.1"/>
    <property type="molecule type" value="Genomic_DNA"/>
</dbReference>
<evidence type="ECO:0000256" key="2">
    <source>
        <dbReference type="ARBA" id="ARBA00005179"/>
    </source>
</evidence>
<protein>
    <recommendedName>
        <fullName evidence="13">O-methylsterigmatocystin oxidoreductase</fullName>
    </recommendedName>
</protein>
<evidence type="ECO:0000256" key="8">
    <source>
        <dbReference type="ARBA" id="ARBA00023033"/>
    </source>
</evidence>
<evidence type="ECO:0000256" key="1">
    <source>
        <dbReference type="ARBA" id="ARBA00001971"/>
    </source>
</evidence>
<comment type="cofactor">
    <cofactor evidence="1 9">
        <name>heme</name>
        <dbReference type="ChEBI" id="CHEBI:30413"/>
    </cofactor>
</comment>
<dbReference type="InterPro" id="IPR017972">
    <property type="entry name" value="Cyt_P450_CS"/>
</dbReference>
<proteinExistence type="inferred from homology"/>
<keyword evidence="8 10" id="KW-0503">Monooxygenase</keyword>
<evidence type="ECO:0008006" key="13">
    <source>
        <dbReference type="Google" id="ProtNLM"/>
    </source>
</evidence>
<evidence type="ECO:0000256" key="6">
    <source>
        <dbReference type="ARBA" id="ARBA00023002"/>
    </source>
</evidence>
<dbReference type="GO" id="GO:0004497">
    <property type="term" value="F:monooxygenase activity"/>
    <property type="evidence" value="ECO:0007669"/>
    <property type="project" value="UniProtKB-KW"/>
</dbReference>
<keyword evidence="5 9" id="KW-0479">Metal-binding</keyword>
<reference evidence="11" key="1">
    <citation type="submission" date="2021-01" db="EMBL/GenBank/DDBJ databases">
        <authorList>
            <person name="Kaushik A."/>
        </authorList>
    </citation>
    <scope>NUCLEOTIDE SEQUENCE</scope>
    <source>
        <strain evidence="11">AG5</strain>
    </source>
</reference>
<gene>
    <name evidence="11" type="ORF">RDB_LOCUS22347</name>
</gene>
<dbReference type="InterPro" id="IPR002401">
    <property type="entry name" value="Cyt_P450_E_grp-I"/>
</dbReference>
<dbReference type="Proteomes" id="UP000663827">
    <property type="component" value="Unassembled WGS sequence"/>
</dbReference>